<proteinExistence type="predicted"/>
<accession>A0A834W466</accession>
<sequence>MIDKAEVVGANAKQNVPSESTGIRQIITRVKQSHAVRRRQSSCSLHECVAECVVHVTLQPRHRRAGVHDYPAAPGGVHLKARLGNRKQPASDADSRHAEIIEIGEGGGIELSRKRQRATAKPEQTGRADEQALVIVAAADGYVSHRSRADSDSLRHEIPNGERRVRSRRSRLEDWVGLLVAIGARRALNPADVRAGIEHHVSLTRRLTDSDSGEVLAASLTRSGDNRTLHFLCPKFELIAYIIWAKI</sequence>
<gene>
    <name evidence="1" type="ORF">G2W53_035653</name>
</gene>
<keyword evidence="2" id="KW-1185">Reference proteome</keyword>
<evidence type="ECO:0000313" key="2">
    <source>
        <dbReference type="Proteomes" id="UP000634136"/>
    </source>
</evidence>
<dbReference type="Proteomes" id="UP000634136">
    <property type="component" value="Unassembled WGS sequence"/>
</dbReference>
<comment type="caution">
    <text evidence="1">The sequence shown here is derived from an EMBL/GenBank/DDBJ whole genome shotgun (WGS) entry which is preliminary data.</text>
</comment>
<name>A0A834W466_9FABA</name>
<reference evidence="1" key="1">
    <citation type="submission" date="2020-09" db="EMBL/GenBank/DDBJ databases">
        <title>Genome-Enabled Discovery of Anthraquinone Biosynthesis in Senna tora.</title>
        <authorList>
            <person name="Kang S.-H."/>
            <person name="Pandey R.P."/>
            <person name="Lee C.-M."/>
            <person name="Sim J.-S."/>
            <person name="Jeong J.-T."/>
            <person name="Choi B.-S."/>
            <person name="Jung M."/>
            <person name="Ginzburg D."/>
            <person name="Zhao K."/>
            <person name="Won S.Y."/>
            <person name="Oh T.-J."/>
            <person name="Yu Y."/>
            <person name="Kim N.-H."/>
            <person name="Lee O.R."/>
            <person name="Lee T.-H."/>
            <person name="Bashyal P."/>
            <person name="Kim T.-S."/>
            <person name="Lee W.-H."/>
            <person name="Kawkins C."/>
            <person name="Kim C.-K."/>
            <person name="Kim J.S."/>
            <person name="Ahn B.O."/>
            <person name="Rhee S.Y."/>
            <person name="Sohng J.K."/>
        </authorList>
    </citation>
    <scope>NUCLEOTIDE SEQUENCE</scope>
    <source>
        <tissue evidence="1">Leaf</tissue>
    </source>
</reference>
<dbReference type="EMBL" id="JAAIUW010000011">
    <property type="protein sequence ID" value="KAF7808910.1"/>
    <property type="molecule type" value="Genomic_DNA"/>
</dbReference>
<evidence type="ECO:0000313" key="1">
    <source>
        <dbReference type="EMBL" id="KAF7808910.1"/>
    </source>
</evidence>
<dbReference type="AlphaFoldDB" id="A0A834W466"/>
<organism evidence="1 2">
    <name type="scientific">Senna tora</name>
    <dbReference type="NCBI Taxonomy" id="362788"/>
    <lineage>
        <taxon>Eukaryota</taxon>
        <taxon>Viridiplantae</taxon>
        <taxon>Streptophyta</taxon>
        <taxon>Embryophyta</taxon>
        <taxon>Tracheophyta</taxon>
        <taxon>Spermatophyta</taxon>
        <taxon>Magnoliopsida</taxon>
        <taxon>eudicotyledons</taxon>
        <taxon>Gunneridae</taxon>
        <taxon>Pentapetalae</taxon>
        <taxon>rosids</taxon>
        <taxon>fabids</taxon>
        <taxon>Fabales</taxon>
        <taxon>Fabaceae</taxon>
        <taxon>Caesalpinioideae</taxon>
        <taxon>Cassia clade</taxon>
        <taxon>Senna</taxon>
    </lineage>
</organism>
<dbReference type="OrthoDB" id="10535843at2759"/>
<protein>
    <submittedName>
        <fullName evidence="1">Glycine-rich cell wall structural protein 1-like</fullName>
    </submittedName>
</protein>